<reference evidence="5 6" key="1">
    <citation type="journal article" date="2020" name="Nat. Commun.">
        <title>Genome of Tripterygium wilfordii and identification of cytochrome P450 involved in triptolide biosynthesis.</title>
        <authorList>
            <person name="Tu L."/>
            <person name="Su P."/>
            <person name="Zhang Z."/>
            <person name="Gao L."/>
            <person name="Wang J."/>
            <person name="Hu T."/>
            <person name="Zhou J."/>
            <person name="Zhang Y."/>
            <person name="Zhao Y."/>
            <person name="Liu Y."/>
            <person name="Song Y."/>
            <person name="Tong Y."/>
            <person name="Lu Y."/>
            <person name="Yang J."/>
            <person name="Xu C."/>
            <person name="Jia M."/>
            <person name="Peters R.J."/>
            <person name="Huang L."/>
            <person name="Gao W."/>
        </authorList>
    </citation>
    <scope>NUCLEOTIDE SEQUENCE [LARGE SCALE GENOMIC DNA]</scope>
    <source>
        <strain evidence="6">cv. XIE 37</strain>
        <tissue evidence="5">Leaf</tissue>
    </source>
</reference>
<dbReference type="Proteomes" id="UP000593562">
    <property type="component" value="Unassembled WGS sequence"/>
</dbReference>
<evidence type="ECO:0000256" key="4">
    <source>
        <dbReference type="SAM" id="Phobius"/>
    </source>
</evidence>
<evidence type="ECO:0000256" key="3">
    <source>
        <dbReference type="ARBA" id="ARBA00023136"/>
    </source>
</evidence>
<dbReference type="GO" id="GO:0022857">
    <property type="term" value="F:transmembrane transporter activity"/>
    <property type="evidence" value="ECO:0007669"/>
    <property type="project" value="InterPro"/>
</dbReference>
<dbReference type="InParanoid" id="A0A7J7DJZ3"/>
<evidence type="ECO:0000256" key="1">
    <source>
        <dbReference type="ARBA" id="ARBA00022692"/>
    </source>
</evidence>
<dbReference type="EMBL" id="JAAARO010000006">
    <property type="protein sequence ID" value="KAF5746628.1"/>
    <property type="molecule type" value="Genomic_DNA"/>
</dbReference>
<proteinExistence type="predicted"/>
<keyword evidence="2 4" id="KW-1133">Transmembrane helix</keyword>
<evidence type="ECO:0000313" key="5">
    <source>
        <dbReference type="EMBL" id="KAF5746628.1"/>
    </source>
</evidence>
<sequence length="122" mass="13715">MEKLDWRTSTSLAKLMGTIVSISGSFIVTYLEGPLLLRTVSSRNLLNQLVSQESNWIIGRLFLALDCVLTYAWALILKKYPSELIVIFYYCFFVAVQSVIRGGKPKKKTCTDSGLRSLQSNS</sequence>
<evidence type="ECO:0000313" key="6">
    <source>
        <dbReference type="Proteomes" id="UP000593562"/>
    </source>
</evidence>
<protein>
    <submittedName>
        <fullName evidence="5">WAT1-related protein</fullName>
    </submittedName>
</protein>
<comment type="caution">
    <text evidence="5">The sequence shown here is derived from an EMBL/GenBank/DDBJ whole genome shotgun (WGS) entry which is preliminary data.</text>
</comment>
<name>A0A7J7DJZ3_TRIWF</name>
<keyword evidence="6" id="KW-1185">Reference proteome</keyword>
<dbReference type="InterPro" id="IPR030184">
    <property type="entry name" value="WAT1-related"/>
</dbReference>
<keyword evidence="3 4" id="KW-0472">Membrane</keyword>
<organism evidence="5 6">
    <name type="scientific">Tripterygium wilfordii</name>
    <name type="common">Thunder God vine</name>
    <dbReference type="NCBI Taxonomy" id="458696"/>
    <lineage>
        <taxon>Eukaryota</taxon>
        <taxon>Viridiplantae</taxon>
        <taxon>Streptophyta</taxon>
        <taxon>Embryophyta</taxon>
        <taxon>Tracheophyta</taxon>
        <taxon>Spermatophyta</taxon>
        <taxon>Magnoliopsida</taxon>
        <taxon>eudicotyledons</taxon>
        <taxon>Gunneridae</taxon>
        <taxon>Pentapetalae</taxon>
        <taxon>rosids</taxon>
        <taxon>fabids</taxon>
        <taxon>Celastrales</taxon>
        <taxon>Celastraceae</taxon>
        <taxon>Tripterygium</taxon>
    </lineage>
</organism>
<evidence type="ECO:0000256" key="2">
    <source>
        <dbReference type="ARBA" id="ARBA00022989"/>
    </source>
</evidence>
<dbReference type="AlphaFoldDB" id="A0A7J7DJZ3"/>
<feature type="transmembrane region" description="Helical" evidence="4">
    <location>
        <begin position="12"/>
        <end position="37"/>
    </location>
</feature>
<gene>
    <name evidence="5" type="ORF">HS088_TW06G00799</name>
</gene>
<keyword evidence="1 4" id="KW-0812">Transmembrane</keyword>
<feature type="transmembrane region" description="Helical" evidence="4">
    <location>
        <begin position="57"/>
        <end position="77"/>
    </location>
</feature>
<dbReference type="PANTHER" id="PTHR31218">
    <property type="entry name" value="WAT1-RELATED PROTEIN"/>
    <property type="match status" value="1"/>
</dbReference>
<feature type="transmembrane region" description="Helical" evidence="4">
    <location>
        <begin position="84"/>
        <end position="100"/>
    </location>
</feature>
<dbReference type="GO" id="GO:0016020">
    <property type="term" value="C:membrane"/>
    <property type="evidence" value="ECO:0007669"/>
    <property type="project" value="InterPro"/>
</dbReference>
<accession>A0A7J7DJZ3</accession>